<evidence type="ECO:0000313" key="3">
    <source>
        <dbReference type="Proteomes" id="UP001500456"/>
    </source>
</evidence>
<reference evidence="3" key="1">
    <citation type="journal article" date="2019" name="Int. J. Syst. Evol. Microbiol.">
        <title>The Global Catalogue of Microorganisms (GCM) 10K type strain sequencing project: providing services to taxonomists for standard genome sequencing and annotation.</title>
        <authorList>
            <consortium name="The Broad Institute Genomics Platform"/>
            <consortium name="The Broad Institute Genome Sequencing Center for Infectious Disease"/>
            <person name="Wu L."/>
            <person name="Ma J."/>
        </authorList>
    </citation>
    <scope>NUCLEOTIDE SEQUENCE [LARGE SCALE GENOMIC DNA]</scope>
    <source>
        <strain evidence="3">JCM 16924</strain>
    </source>
</reference>
<dbReference type="EMBL" id="BAAAZX010000006">
    <property type="protein sequence ID" value="GAA3991883.1"/>
    <property type="molecule type" value="Genomic_DNA"/>
</dbReference>
<evidence type="ECO:0000313" key="2">
    <source>
        <dbReference type="EMBL" id="GAA3991883.1"/>
    </source>
</evidence>
<proteinExistence type="predicted"/>
<keyword evidence="3" id="KW-1185">Reference proteome</keyword>
<gene>
    <name evidence="2" type="ORF">GCM10022232_28310</name>
</gene>
<evidence type="ECO:0000256" key="1">
    <source>
        <dbReference type="SAM" id="MobiDB-lite"/>
    </source>
</evidence>
<protein>
    <submittedName>
        <fullName evidence="2">Uncharacterized protein</fullName>
    </submittedName>
</protein>
<sequence length="70" mass="7635">MARTPKTDHAHLLGSDMAVLADEVHAFAGGDRLFADPNARPSQRQKRFSQPMVMISKRPAEAADRAVPGH</sequence>
<organism evidence="2 3">
    <name type="scientific">Streptomyces plumbiresistens</name>
    <dbReference type="NCBI Taxonomy" id="511811"/>
    <lineage>
        <taxon>Bacteria</taxon>
        <taxon>Bacillati</taxon>
        <taxon>Actinomycetota</taxon>
        <taxon>Actinomycetes</taxon>
        <taxon>Kitasatosporales</taxon>
        <taxon>Streptomycetaceae</taxon>
        <taxon>Streptomyces</taxon>
    </lineage>
</organism>
<dbReference type="Proteomes" id="UP001500456">
    <property type="component" value="Unassembled WGS sequence"/>
</dbReference>
<feature type="region of interest" description="Disordered" evidence="1">
    <location>
        <begin position="35"/>
        <end position="70"/>
    </location>
</feature>
<accession>A0ABP7R4J0</accession>
<name>A0ABP7R4J0_9ACTN</name>
<comment type="caution">
    <text evidence="2">The sequence shown here is derived from an EMBL/GenBank/DDBJ whole genome shotgun (WGS) entry which is preliminary data.</text>
</comment>